<keyword evidence="2" id="KW-1185">Reference proteome</keyword>
<reference evidence="1 2" key="1">
    <citation type="journal article" date="2016" name="FEMS Microbiol. Lett.">
        <title>Characterization of LysPBC4, a novel Bacillus cereus-specific endolysin of bacteriophage PBC4.</title>
        <authorList>
            <person name="Na H."/>
            <person name="Kong M."/>
            <person name="Ryu S."/>
        </authorList>
    </citation>
    <scope>NUCLEOTIDE SEQUENCE [LARGE SCALE GENOMIC DNA]</scope>
</reference>
<sequence length="119" mass="14073">MTKKKIKRPKPEFGQTLYVTIGSQFGELDDIHEYIVTKVNTVSFYALKKGSNLVRRFDLKTFSHKGTFEYHYAHFTREEIEEKRILAAEKRALKNHLLKNIHNFTLSQLREMNKIVDSK</sequence>
<name>A0A1D6X8D4_9CAUD</name>
<dbReference type="Pfam" id="PF24203">
    <property type="entry name" value="Phage_ProQ_C_like"/>
    <property type="match status" value="1"/>
</dbReference>
<dbReference type="InterPro" id="IPR056982">
    <property type="entry name" value="Phage_ProQ_C-like"/>
</dbReference>
<dbReference type="EMBL" id="KT070866">
    <property type="protein sequence ID" value="AKQ08265.1"/>
    <property type="molecule type" value="Genomic_DNA"/>
</dbReference>
<gene>
    <name evidence="1" type="ORF">PBC4_073</name>
</gene>
<evidence type="ECO:0000313" key="1">
    <source>
        <dbReference type="EMBL" id="AKQ08265.1"/>
    </source>
</evidence>
<organism evidence="1 2">
    <name type="scientific">Bacillus phage PBC4</name>
    <dbReference type="NCBI Taxonomy" id="1675028"/>
    <lineage>
        <taxon>Viruses</taxon>
        <taxon>Duplodnaviria</taxon>
        <taxon>Heunggongvirae</taxon>
        <taxon>Uroviricota</taxon>
        <taxon>Caudoviricetes</taxon>
        <taxon>Sejongvirinae</taxon>
        <taxon>Yihwangvirus</taxon>
        <taxon>Yihwangvirus PBC4</taxon>
    </lineage>
</organism>
<proteinExistence type="predicted"/>
<protein>
    <submittedName>
        <fullName evidence="1">Uncharacterized protein</fullName>
    </submittedName>
</protein>
<accession>A0A1D6X8D4</accession>
<evidence type="ECO:0000313" key="2">
    <source>
        <dbReference type="Proteomes" id="UP000224963"/>
    </source>
</evidence>
<dbReference type="Proteomes" id="UP000224963">
    <property type="component" value="Segment"/>
</dbReference>